<name>H1DIV7_9BACT</name>
<feature type="transmembrane region" description="Helical" evidence="7">
    <location>
        <begin position="20"/>
        <end position="40"/>
    </location>
</feature>
<feature type="transmembrane region" description="Helical" evidence="7">
    <location>
        <begin position="732"/>
        <end position="754"/>
    </location>
</feature>
<feature type="transmembrane region" description="Helical" evidence="7">
    <location>
        <begin position="649"/>
        <end position="671"/>
    </location>
</feature>
<dbReference type="eggNOG" id="COG0577">
    <property type="taxonomic scope" value="Bacteria"/>
</dbReference>
<evidence type="ECO:0000256" key="3">
    <source>
        <dbReference type="ARBA" id="ARBA00022692"/>
    </source>
</evidence>
<dbReference type="PANTHER" id="PTHR30572">
    <property type="entry name" value="MEMBRANE COMPONENT OF TRANSPORTER-RELATED"/>
    <property type="match status" value="1"/>
</dbReference>
<sequence length="771" mass="87943">MNIFLNFSRHFRHNRLSSIIDMLSLVPGLACCLLIVMWIVGQVEVDRSFKDIDRITTLQGYHEGRSPFWGVSPAVAPTLKMERPEVEKAVRLCSAARTVKYETESFGISAYDADYDLFDLFHLQVVEGRPFVEGERDRCVLTRQAAQIIFGNKSPLNQPLEFEFGTFTVCGVIENLPKQRTVARQGREEIIFLPIERRQEGLDAWYNNSFESYVLLKNGTDYEKFAAEVKDRALKAQPESKLYIKTEKLKDRYLYAYGHIREVRLMGLIALVILLIACINFVNLSTAAFSQNAVQTGIRKVVGASRKSLVFAYLSNAFILVLISYFLAFLLAYAIVPIFGTIIGSSFSVSDLIRPEVFWIGGIMLIVTTLLAGLYPSFYLSSFQPVKVLKGRNAVGLWSARLRQSLVILQFVVSITLIVCTLIISRQIRMYQTMDLGYKWDEVLYVSLRNQSQVQKAFVLRDELLKDADVRSVSVSTSLPTAIYWNGVGFNWEGKDPSENPLISMLFADKNFFEVYNIQLKEGQFFTESQDGVIVNRKLADLIGEDVLAKYFQNDNEGPKIKILGVVDQFLFNDFKAVEEPLVIFPIVPEERDWVNIVNIRVTGGKLGEAYDRIKKRAEEIFGEQPVVRFLNEDVEYWLTSEKQTSRMVSFFSVLAILISCLGLFGLATFMMEQKRKEIGIRRVNGAKISEIVWLLNINFLKPILIGFIIACPLAYYFMSRWLESYLRRIEISWWIFILAGALTVAVALLTLLWRSLKAAMENPVNSLKSE</sequence>
<keyword evidence="2" id="KW-1003">Cell membrane</keyword>
<comment type="subcellular location">
    <subcellularLocation>
        <location evidence="1">Cell membrane</location>
        <topology evidence="1">Multi-pass membrane protein</topology>
    </subcellularLocation>
</comment>
<feature type="transmembrane region" description="Helical" evidence="7">
    <location>
        <begin position="310"/>
        <end position="338"/>
    </location>
</feature>
<dbReference type="STRING" id="742817.HMPREF9449_02336"/>
<dbReference type="EMBL" id="ADMC01000025">
    <property type="protein sequence ID" value="EHP46719.1"/>
    <property type="molecule type" value="Genomic_DNA"/>
</dbReference>
<evidence type="ECO:0000313" key="11">
    <source>
        <dbReference type="Proteomes" id="UP000004892"/>
    </source>
</evidence>
<feature type="transmembrane region" description="Helical" evidence="7">
    <location>
        <begin position="692"/>
        <end position="720"/>
    </location>
</feature>
<dbReference type="HOGENOM" id="CLU_008713_1_0_10"/>
<dbReference type="Proteomes" id="UP000004892">
    <property type="component" value="Unassembled WGS sequence"/>
</dbReference>
<dbReference type="AlphaFoldDB" id="H1DIV7"/>
<feature type="transmembrane region" description="Helical" evidence="7">
    <location>
        <begin position="402"/>
        <end position="424"/>
    </location>
</feature>
<dbReference type="InterPro" id="IPR050250">
    <property type="entry name" value="Macrolide_Exporter_MacB"/>
</dbReference>
<protein>
    <recommendedName>
        <fullName evidence="12">ABC3 transporter permease protein domain-containing protein</fullName>
    </recommendedName>
</protein>
<evidence type="ECO:0000256" key="4">
    <source>
        <dbReference type="ARBA" id="ARBA00022989"/>
    </source>
</evidence>
<evidence type="ECO:0000256" key="7">
    <source>
        <dbReference type="SAM" id="Phobius"/>
    </source>
</evidence>
<dbReference type="Pfam" id="PF02687">
    <property type="entry name" value="FtsX"/>
    <property type="match status" value="2"/>
</dbReference>
<comment type="caution">
    <text evidence="10">The sequence shown here is derived from an EMBL/GenBank/DDBJ whole genome shotgun (WGS) entry which is preliminary data.</text>
</comment>
<dbReference type="InterPro" id="IPR025857">
    <property type="entry name" value="MacB_PCD"/>
</dbReference>
<feature type="domain" description="ABC3 transporter permease C-terminal" evidence="8">
    <location>
        <begin position="268"/>
        <end position="385"/>
    </location>
</feature>
<feature type="domain" description="ABC3 transporter permease C-terminal" evidence="8">
    <location>
        <begin position="651"/>
        <end position="763"/>
    </location>
</feature>
<dbReference type="PANTHER" id="PTHR30572:SF4">
    <property type="entry name" value="ABC TRANSPORTER PERMEASE YTRF"/>
    <property type="match status" value="1"/>
</dbReference>
<dbReference type="PATRIC" id="fig|742817.3.peg.2501"/>
<dbReference type="RefSeq" id="WP_009137482.1">
    <property type="nucleotide sequence ID" value="NZ_JH594596.1"/>
</dbReference>
<evidence type="ECO:0000259" key="9">
    <source>
        <dbReference type="Pfam" id="PF12704"/>
    </source>
</evidence>
<keyword evidence="11" id="KW-1185">Reference proteome</keyword>
<evidence type="ECO:0000256" key="1">
    <source>
        <dbReference type="ARBA" id="ARBA00004651"/>
    </source>
</evidence>
<evidence type="ECO:0000313" key="10">
    <source>
        <dbReference type="EMBL" id="EHP46719.1"/>
    </source>
</evidence>
<proteinExistence type="inferred from homology"/>
<evidence type="ECO:0000259" key="8">
    <source>
        <dbReference type="Pfam" id="PF02687"/>
    </source>
</evidence>
<keyword evidence="5 7" id="KW-0472">Membrane</keyword>
<evidence type="ECO:0000256" key="2">
    <source>
        <dbReference type="ARBA" id="ARBA00022475"/>
    </source>
</evidence>
<organism evidence="10 11">
    <name type="scientific">Odoribacter laneus YIT 12061</name>
    <dbReference type="NCBI Taxonomy" id="742817"/>
    <lineage>
        <taxon>Bacteria</taxon>
        <taxon>Pseudomonadati</taxon>
        <taxon>Bacteroidota</taxon>
        <taxon>Bacteroidia</taxon>
        <taxon>Bacteroidales</taxon>
        <taxon>Odoribacteraceae</taxon>
        <taxon>Odoribacter</taxon>
    </lineage>
</organism>
<dbReference type="Pfam" id="PF12704">
    <property type="entry name" value="MacB_PCD"/>
    <property type="match status" value="1"/>
</dbReference>
<dbReference type="InterPro" id="IPR003838">
    <property type="entry name" value="ABC3_permease_C"/>
</dbReference>
<comment type="similarity">
    <text evidence="6">Belongs to the ABC-4 integral membrane protein family.</text>
</comment>
<feature type="transmembrane region" description="Helical" evidence="7">
    <location>
        <begin position="265"/>
        <end position="289"/>
    </location>
</feature>
<evidence type="ECO:0000256" key="5">
    <source>
        <dbReference type="ARBA" id="ARBA00023136"/>
    </source>
</evidence>
<evidence type="ECO:0000256" key="6">
    <source>
        <dbReference type="ARBA" id="ARBA00038076"/>
    </source>
</evidence>
<dbReference type="GeneID" id="98069879"/>
<dbReference type="GO" id="GO:0022857">
    <property type="term" value="F:transmembrane transporter activity"/>
    <property type="evidence" value="ECO:0007669"/>
    <property type="project" value="TreeGrafter"/>
</dbReference>
<gene>
    <name evidence="10" type="ORF">HMPREF9449_02336</name>
</gene>
<dbReference type="GO" id="GO:0005886">
    <property type="term" value="C:plasma membrane"/>
    <property type="evidence" value="ECO:0007669"/>
    <property type="project" value="UniProtKB-SubCell"/>
</dbReference>
<feature type="transmembrane region" description="Helical" evidence="7">
    <location>
        <begin position="358"/>
        <end position="381"/>
    </location>
</feature>
<accession>H1DIV7</accession>
<keyword evidence="4 7" id="KW-1133">Transmembrane helix</keyword>
<evidence type="ECO:0008006" key="12">
    <source>
        <dbReference type="Google" id="ProtNLM"/>
    </source>
</evidence>
<keyword evidence="3 7" id="KW-0812">Transmembrane</keyword>
<reference evidence="10 11" key="1">
    <citation type="submission" date="2012-01" db="EMBL/GenBank/DDBJ databases">
        <title>The Genome Sequence of Odoribacter laneus YIT 12061.</title>
        <authorList>
            <consortium name="The Broad Institute Genome Sequencing Platform"/>
            <person name="Earl A."/>
            <person name="Ward D."/>
            <person name="Feldgarden M."/>
            <person name="Gevers D."/>
            <person name="Morotomi M."/>
            <person name="Young S.K."/>
            <person name="Zeng Q."/>
            <person name="Gargeya S."/>
            <person name="Fitzgerald M."/>
            <person name="Haas B."/>
            <person name="Abouelleil A."/>
            <person name="Alvarado L."/>
            <person name="Arachchi H.M."/>
            <person name="Berlin A."/>
            <person name="Chapman S.B."/>
            <person name="Gearin G."/>
            <person name="Goldberg J."/>
            <person name="Griggs A."/>
            <person name="Gujja S."/>
            <person name="Hansen M."/>
            <person name="Heiman D."/>
            <person name="Howarth C."/>
            <person name="Larimer J."/>
            <person name="Lui A."/>
            <person name="MacDonald P.J.P."/>
            <person name="McCowen C."/>
            <person name="Montmayeur A."/>
            <person name="Murphy C."/>
            <person name="Neiman D."/>
            <person name="Pearson M."/>
            <person name="Priest M."/>
            <person name="Roberts A."/>
            <person name="Saif S."/>
            <person name="Shea T."/>
            <person name="Sisk P."/>
            <person name="Stolte C."/>
            <person name="Sykes S."/>
            <person name="Wortman J."/>
            <person name="Nusbaum C."/>
            <person name="Birren B."/>
        </authorList>
    </citation>
    <scope>NUCLEOTIDE SEQUENCE [LARGE SCALE GENOMIC DNA]</scope>
    <source>
        <strain evidence="10 11">YIT 12061</strain>
    </source>
</reference>
<feature type="domain" description="MacB-like periplasmic core" evidence="9">
    <location>
        <begin position="20"/>
        <end position="231"/>
    </location>
</feature>